<dbReference type="SUPFAM" id="SSF53756">
    <property type="entry name" value="UDP-Glycosyltransferase/glycogen phosphorylase"/>
    <property type="match status" value="1"/>
</dbReference>
<gene>
    <name evidence="9" type="ORF">HDA36_001566</name>
</gene>
<dbReference type="InterPro" id="IPR002213">
    <property type="entry name" value="UDP_glucos_trans"/>
</dbReference>
<dbReference type="InterPro" id="IPR050426">
    <property type="entry name" value="Glycosyltransferase_28"/>
</dbReference>
<evidence type="ECO:0000256" key="3">
    <source>
        <dbReference type="ARBA" id="ARBA00022676"/>
    </source>
</evidence>
<dbReference type="EMBL" id="JACHDB010000001">
    <property type="protein sequence ID" value="MBB5431482.1"/>
    <property type="molecule type" value="Genomic_DNA"/>
</dbReference>
<sequence>MRVLFTSLAHNTHYYTLVPLAWALRAAGHEVRVASQPALSDTITASGLTAVPVGTDHRIHQTRVRMNGEPRPDHPAIDFDEVRAVEPDWEHVLGRETLLTPYFYALANNDEMVDALVAHARAWRPDLVVWEPVTFAGAVAARAAGAAHARLMWGSDVLGSARRTFLRLRDAQPPEHREDPLRDWLTWTLERHSCTFDEEAVTGQWTIDPAPASLRLPTGLPTVGMRYVPYNGPSVLPEWLSEPPERPRICLTLGVSAREVLGGDGVSLADLIEGLADLDIELVATLDPGQREALGRVPANTRLVDFVPLDALLPSCAGIIHHGGAGTFSTALVRGVPQIVLAALWDAPVKARRLAELGAGAMIGPAELTGEAVRAQVERLIADPSVAAAAGRLREEALADPSPADLVPELERLAARHRAAPASR</sequence>
<dbReference type="GO" id="GO:0008194">
    <property type="term" value="F:UDP-glycosyltransferase activity"/>
    <property type="evidence" value="ECO:0007669"/>
    <property type="project" value="InterPro"/>
</dbReference>
<dbReference type="EC" id="2.4.1.316" evidence="9"/>
<evidence type="ECO:0000313" key="10">
    <source>
        <dbReference type="Proteomes" id="UP000572635"/>
    </source>
</evidence>
<keyword evidence="3 9" id="KW-0328">Glycosyltransferase</keyword>
<reference evidence="9 10" key="1">
    <citation type="submission" date="2020-08" db="EMBL/GenBank/DDBJ databases">
        <title>Sequencing the genomes of 1000 actinobacteria strains.</title>
        <authorList>
            <person name="Klenk H.-P."/>
        </authorList>
    </citation>
    <scope>NUCLEOTIDE SEQUENCE [LARGE SCALE GENOMIC DNA]</scope>
    <source>
        <strain evidence="9 10">DSM 44551</strain>
    </source>
</reference>
<dbReference type="AlphaFoldDB" id="A0A7W8QJ77"/>
<dbReference type="RefSeq" id="WP_184391188.1">
    <property type="nucleotide sequence ID" value="NZ_BAAAJD010000031.1"/>
</dbReference>
<evidence type="ECO:0000256" key="4">
    <source>
        <dbReference type="ARBA" id="ARBA00022679"/>
    </source>
</evidence>
<evidence type="ECO:0000256" key="5">
    <source>
        <dbReference type="ARBA" id="ARBA00022729"/>
    </source>
</evidence>
<feature type="domain" description="Erythromycin biosynthesis protein CIII-like C-terminal" evidence="7">
    <location>
        <begin position="271"/>
        <end position="413"/>
    </location>
</feature>
<dbReference type="Pfam" id="PF06722">
    <property type="entry name" value="EryCIII-like_C"/>
    <property type="match status" value="1"/>
</dbReference>
<keyword evidence="6" id="KW-0045">Antibiotic biosynthesis</keyword>
<dbReference type="InterPro" id="IPR048284">
    <property type="entry name" value="EryCIII-like_N"/>
</dbReference>
<keyword evidence="5" id="KW-0732">Signal</keyword>
<dbReference type="NCBIfam" id="TIGR04516">
    <property type="entry name" value="glycosyl_450act"/>
    <property type="match status" value="1"/>
</dbReference>
<evidence type="ECO:0000256" key="2">
    <source>
        <dbReference type="ARBA" id="ARBA00006962"/>
    </source>
</evidence>
<dbReference type="GO" id="GO:0017000">
    <property type="term" value="P:antibiotic biosynthetic process"/>
    <property type="evidence" value="ECO:0007669"/>
    <property type="project" value="UniProtKB-KW"/>
</dbReference>
<comment type="caution">
    <text evidence="9">The sequence shown here is derived from an EMBL/GenBank/DDBJ whole genome shotgun (WGS) entry which is preliminary data.</text>
</comment>
<evidence type="ECO:0000256" key="6">
    <source>
        <dbReference type="ARBA" id="ARBA00023194"/>
    </source>
</evidence>
<dbReference type="Gene3D" id="3.40.50.2000">
    <property type="entry name" value="Glycogen Phosphorylase B"/>
    <property type="match status" value="2"/>
</dbReference>
<dbReference type="Proteomes" id="UP000572635">
    <property type="component" value="Unassembled WGS sequence"/>
</dbReference>
<dbReference type="PANTHER" id="PTHR48050:SF13">
    <property type="entry name" value="STEROL 3-BETA-GLUCOSYLTRANSFERASE UGT80A2"/>
    <property type="match status" value="1"/>
</dbReference>
<dbReference type="Pfam" id="PF21036">
    <property type="entry name" value="EryCIII-like_N"/>
    <property type="match status" value="1"/>
</dbReference>
<keyword evidence="10" id="KW-1185">Reference proteome</keyword>
<organism evidence="9 10">
    <name type="scientific">Nocardiopsis composta</name>
    <dbReference type="NCBI Taxonomy" id="157465"/>
    <lineage>
        <taxon>Bacteria</taxon>
        <taxon>Bacillati</taxon>
        <taxon>Actinomycetota</taxon>
        <taxon>Actinomycetes</taxon>
        <taxon>Streptosporangiales</taxon>
        <taxon>Nocardiopsidaceae</taxon>
        <taxon>Nocardiopsis</taxon>
    </lineage>
</organism>
<evidence type="ECO:0000256" key="1">
    <source>
        <dbReference type="ARBA" id="ARBA00004792"/>
    </source>
</evidence>
<dbReference type="CDD" id="cd03784">
    <property type="entry name" value="GT1_Gtf-like"/>
    <property type="match status" value="1"/>
</dbReference>
<evidence type="ECO:0000259" key="8">
    <source>
        <dbReference type="Pfam" id="PF21036"/>
    </source>
</evidence>
<dbReference type="InterPro" id="IPR010610">
    <property type="entry name" value="EryCIII-like_C"/>
</dbReference>
<dbReference type="GO" id="GO:0016758">
    <property type="term" value="F:hexosyltransferase activity"/>
    <property type="evidence" value="ECO:0007669"/>
    <property type="project" value="UniProtKB-ARBA"/>
</dbReference>
<proteinExistence type="inferred from homology"/>
<evidence type="ECO:0000259" key="7">
    <source>
        <dbReference type="Pfam" id="PF06722"/>
    </source>
</evidence>
<keyword evidence="4 9" id="KW-0808">Transferase</keyword>
<dbReference type="FunFam" id="3.40.50.2000:FF:000072">
    <property type="entry name" value="Glycosyl transferase"/>
    <property type="match status" value="1"/>
</dbReference>
<dbReference type="PANTHER" id="PTHR48050">
    <property type="entry name" value="STEROL 3-BETA-GLUCOSYLTRANSFERASE"/>
    <property type="match status" value="1"/>
</dbReference>
<dbReference type="FunFam" id="3.40.50.2000:FF:000261">
    <property type="entry name" value="Putative glycosyl transferase"/>
    <property type="match status" value="1"/>
</dbReference>
<protein>
    <submittedName>
        <fullName evidence="9">Tylactone mycaminosyltransferase/glycosyltransferase DesVII</fullName>
        <ecNumber evidence="9">2.4.1.277</ecNumber>
        <ecNumber evidence="9">2.4.1.316</ecNumber>
    </submittedName>
</protein>
<accession>A0A7W8QJ77</accession>
<feature type="domain" description="Erythromycin biosynthesis protein CIII-like N-terminal" evidence="8">
    <location>
        <begin position="22"/>
        <end position="254"/>
    </location>
</feature>
<dbReference type="EC" id="2.4.1.277" evidence="9"/>
<evidence type="ECO:0000313" key="9">
    <source>
        <dbReference type="EMBL" id="MBB5431482.1"/>
    </source>
</evidence>
<comment type="pathway">
    <text evidence="1">Antibiotic biosynthesis.</text>
</comment>
<dbReference type="InterPro" id="IPR030953">
    <property type="entry name" value="Glycosyl_450act"/>
</dbReference>
<comment type="similarity">
    <text evidence="2">Belongs to the glycosyltransferase 28 family.</text>
</comment>
<name>A0A7W8QJ77_9ACTN</name>